<protein>
    <recommendedName>
        <fullName evidence="5">UVR domain-containing protein</fullName>
    </recommendedName>
</protein>
<proteinExistence type="predicted"/>
<organism evidence="3 4">
    <name type="scientific">Saponaria officinalis</name>
    <name type="common">Common soapwort</name>
    <name type="synonym">Lychnis saponaria</name>
    <dbReference type="NCBI Taxonomy" id="3572"/>
    <lineage>
        <taxon>Eukaryota</taxon>
        <taxon>Viridiplantae</taxon>
        <taxon>Streptophyta</taxon>
        <taxon>Embryophyta</taxon>
        <taxon>Tracheophyta</taxon>
        <taxon>Spermatophyta</taxon>
        <taxon>Magnoliopsida</taxon>
        <taxon>eudicotyledons</taxon>
        <taxon>Gunneridae</taxon>
        <taxon>Pentapetalae</taxon>
        <taxon>Caryophyllales</taxon>
        <taxon>Caryophyllaceae</taxon>
        <taxon>Caryophylleae</taxon>
        <taxon>Saponaria</taxon>
    </lineage>
</organism>
<feature type="coiled-coil region" evidence="1">
    <location>
        <begin position="582"/>
        <end position="616"/>
    </location>
</feature>
<reference evidence="3 4" key="1">
    <citation type="submission" date="2024-03" db="EMBL/GenBank/DDBJ databases">
        <title>WGS assembly of Saponaria officinalis var. Norfolk2.</title>
        <authorList>
            <person name="Jenkins J."/>
            <person name="Shu S."/>
            <person name="Grimwood J."/>
            <person name="Barry K."/>
            <person name="Goodstein D."/>
            <person name="Schmutz J."/>
            <person name="Leebens-Mack J."/>
            <person name="Osbourn A."/>
        </authorList>
    </citation>
    <scope>NUCLEOTIDE SEQUENCE [LARGE SCALE GENOMIC DNA]</scope>
    <source>
        <strain evidence="4">cv. Norfolk2</strain>
        <strain evidence="3">JIC</strain>
        <tissue evidence="3">Leaf</tissue>
    </source>
</reference>
<accession>A0AAW1GYT0</accession>
<feature type="coiled-coil region" evidence="1">
    <location>
        <begin position="643"/>
        <end position="705"/>
    </location>
</feature>
<evidence type="ECO:0000256" key="2">
    <source>
        <dbReference type="SAM" id="MobiDB-lite"/>
    </source>
</evidence>
<dbReference type="Proteomes" id="UP001443914">
    <property type="component" value="Unassembled WGS sequence"/>
</dbReference>
<keyword evidence="1" id="KW-0175">Coiled coil</keyword>
<sequence length="755" mass="84586">MEEHNNDDMDSLFEGMILFPPQTVVKNDATDVVSSTMDSCTSGLSTVASLSTEPLDENLFSDLTVITPSYTETTETKMELPSDPSPVMTSSTLKTDARGAPAVSIFRQTSRKKKRAGLRIGYGRDSQLADELEPGSDSFDSLPIAENSLSVPPPTTQTDFVVEEDKNQETVLVSSHASHEQVNTCAIQHESECGEEERLSKQINKDLSEDLNVASMSFEEEEESLMTLRQEKEENTVSDTVEGKYDRIMAEISDKLKHVREQASSISIEKKESRRRRRKASENVELASERYKEIEKKLEEACETEDFEMADRLSESLAAAEKEKEGLLNALRDSEAYCDAIDSKLEEALEHQITIEEECVSLLQLFSKDALTSADLVFETVEVDSSKEIDQWFVSVEAVESKKLEIEIELQLVNDARSALSGSIEHLAENDIKEKEALCEKKKLLHHELDELLRLVREKEAEIAENDFKIEVVEKRIAEVFSGFKDVQTGVDADFVKLQTVLSEIESESEALSKRKEEIDEHLSQGKKRVEELRKLAVASTEQANTYEENLRLVRAIVISVLKAREEKTRLAKTEEKILADTQSLKQEISVARASLQELSSKKSSIQQEAASLKQRLLFIDKRVPELEAEKKVAAAARNFKEAARIASEAKSLTAEKETQEAKLNETELILGKIDDNLNKTTMKLNEFEELVSSKEREAAMARIQRLKLVSASALNERSAALELGDAEEANLLLAEAEISDSEAKQLQLVHNISE</sequence>
<dbReference type="EMBL" id="JBDFQZ010000013">
    <property type="protein sequence ID" value="KAK9668693.1"/>
    <property type="molecule type" value="Genomic_DNA"/>
</dbReference>
<feature type="coiled-coil region" evidence="1">
    <location>
        <begin position="502"/>
        <end position="550"/>
    </location>
</feature>
<evidence type="ECO:0000313" key="4">
    <source>
        <dbReference type="Proteomes" id="UP001443914"/>
    </source>
</evidence>
<evidence type="ECO:0008006" key="5">
    <source>
        <dbReference type="Google" id="ProtNLM"/>
    </source>
</evidence>
<dbReference type="PANTHER" id="PTHR38394:SF1">
    <property type="entry name" value="NEUROFILAMENT LIGHT PROTEIN"/>
    <property type="match status" value="1"/>
</dbReference>
<evidence type="ECO:0000256" key="1">
    <source>
        <dbReference type="SAM" id="Coils"/>
    </source>
</evidence>
<dbReference type="PANTHER" id="PTHR38394">
    <property type="entry name" value="NEUROFILAMENT LIGHT PROTEIN"/>
    <property type="match status" value="1"/>
</dbReference>
<gene>
    <name evidence="3" type="ORF">RND81_13G078800</name>
</gene>
<dbReference type="EMBL" id="JBDFQZ010000013">
    <property type="protein sequence ID" value="KAK9668692.1"/>
    <property type="molecule type" value="Genomic_DNA"/>
</dbReference>
<evidence type="ECO:0000313" key="3">
    <source>
        <dbReference type="EMBL" id="KAK9668691.1"/>
    </source>
</evidence>
<comment type="caution">
    <text evidence="3">The sequence shown here is derived from an EMBL/GenBank/DDBJ whole genome shotgun (WGS) entry which is preliminary data.</text>
</comment>
<dbReference type="EMBL" id="JBDFQZ010000013">
    <property type="protein sequence ID" value="KAK9668691.1"/>
    <property type="molecule type" value="Genomic_DNA"/>
</dbReference>
<feature type="region of interest" description="Disordered" evidence="2">
    <location>
        <begin position="72"/>
        <end position="92"/>
    </location>
</feature>
<dbReference type="AlphaFoldDB" id="A0AAW1GYT0"/>
<name>A0AAW1GYT0_SAPOF</name>
<keyword evidence="4" id="KW-1185">Reference proteome</keyword>
<feature type="coiled-coil region" evidence="1">
    <location>
        <begin position="270"/>
        <end position="337"/>
    </location>
</feature>